<feature type="domain" description="Xylose isomerase-like TIM barrel" evidence="2">
    <location>
        <begin position="67"/>
        <end position="276"/>
    </location>
</feature>
<dbReference type="InterPro" id="IPR013022">
    <property type="entry name" value="Xyl_isomerase-like_TIM-brl"/>
</dbReference>
<feature type="non-terminal residue" evidence="3">
    <location>
        <position position="1"/>
    </location>
</feature>
<keyword evidence="1" id="KW-0413">Isomerase</keyword>
<dbReference type="Proteomes" id="UP000663828">
    <property type="component" value="Unassembled WGS sequence"/>
</dbReference>
<dbReference type="PANTHER" id="PTHR43489">
    <property type="entry name" value="ISOMERASE"/>
    <property type="match status" value="1"/>
</dbReference>
<evidence type="ECO:0000313" key="3">
    <source>
        <dbReference type="EMBL" id="CAF1658147.1"/>
    </source>
</evidence>
<dbReference type="Gene3D" id="3.20.20.150">
    <property type="entry name" value="Divalent-metal-dependent TIM barrel enzymes"/>
    <property type="match status" value="1"/>
</dbReference>
<dbReference type="InterPro" id="IPR050417">
    <property type="entry name" value="Sugar_Epim/Isomerase"/>
</dbReference>
<evidence type="ECO:0000313" key="4">
    <source>
        <dbReference type="Proteomes" id="UP000663828"/>
    </source>
</evidence>
<name>A0A816F429_ADIRI</name>
<dbReference type="PANTHER" id="PTHR43489:SF3">
    <property type="entry name" value="XYLOSE ISOMERASE DOMAIN PROTEIN TIM BARREL"/>
    <property type="match status" value="1"/>
</dbReference>
<comment type="caution">
    <text evidence="3">The sequence shown here is derived from an EMBL/GenBank/DDBJ whole genome shotgun (WGS) entry which is preliminary data.</text>
</comment>
<proteinExistence type="predicted"/>
<dbReference type="SUPFAM" id="SSF51658">
    <property type="entry name" value="Xylose isomerase-like"/>
    <property type="match status" value="1"/>
</dbReference>
<accession>A0A816F429</accession>
<protein>
    <recommendedName>
        <fullName evidence="2">Xylose isomerase-like TIM barrel domain-containing protein</fullName>
    </recommendedName>
</protein>
<evidence type="ECO:0000259" key="2">
    <source>
        <dbReference type="Pfam" id="PF01261"/>
    </source>
</evidence>
<dbReference type="InterPro" id="IPR036237">
    <property type="entry name" value="Xyl_isomerase-like_sf"/>
</dbReference>
<dbReference type="GO" id="GO:0016853">
    <property type="term" value="F:isomerase activity"/>
    <property type="evidence" value="ECO:0007669"/>
    <property type="project" value="UniProtKB-KW"/>
</dbReference>
<sequence length="293" mass="33483">DVFIEQRRVAIIFLGIFMSNPLKFKQSIAYWCLAETEWKWNVEQICQLAVSLDMKSIELAPTETYSIIKKYQLTCALCCNGMPGAPFMKGLNNLKNHEEILTRTKKSIDTASEYGFPNVIAFVGYKWFNPEDPSSGEISINECVENCIKGLRELSMYAADKSVTICLEHLNTRDRSHPMKGHPGYQGDDIDLCANIVRRVNSPNVRLLFDIYHVHIMHGDVNKHLRDHHDIIGHIHTAGYPGRNELDGKQDIYYSDIVTTIRKIGYNGYVGHEFIPTREPHDGFFAAKKIFDV</sequence>
<gene>
    <name evidence="3" type="ORF">XAT740_LOCUS56314</name>
</gene>
<organism evidence="3 4">
    <name type="scientific">Adineta ricciae</name>
    <name type="common">Rotifer</name>
    <dbReference type="NCBI Taxonomy" id="249248"/>
    <lineage>
        <taxon>Eukaryota</taxon>
        <taxon>Metazoa</taxon>
        <taxon>Spiralia</taxon>
        <taxon>Gnathifera</taxon>
        <taxon>Rotifera</taxon>
        <taxon>Eurotatoria</taxon>
        <taxon>Bdelloidea</taxon>
        <taxon>Adinetida</taxon>
        <taxon>Adinetidae</taxon>
        <taxon>Adineta</taxon>
    </lineage>
</organism>
<dbReference type="Pfam" id="PF01261">
    <property type="entry name" value="AP_endonuc_2"/>
    <property type="match status" value="1"/>
</dbReference>
<dbReference type="EMBL" id="CAJNOR010010978">
    <property type="protein sequence ID" value="CAF1658147.1"/>
    <property type="molecule type" value="Genomic_DNA"/>
</dbReference>
<reference evidence="3" key="1">
    <citation type="submission" date="2021-02" db="EMBL/GenBank/DDBJ databases">
        <authorList>
            <person name="Nowell W R."/>
        </authorList>
    </citation>
    <scope>NUCLEOTIDE SEQUENCE</scope>
</reference>
<dbReference type="AlphaFoldDB" id="A0A816F429"/>
<evidence type="ECO:0000256" key="1">
    <source>
        <dbReference type="ARBA" id="ARBA00023235"/>
    </source>
</evidence>
<keyword evidence="4" id="KW-1185">Reference proteome</keyword>